<dbReference type="EMBL" id="CP015600">
    <property type="protein sequence ID" value="ANF87043.1"/>
    <property type="molecule type" value="Genomic_DNA"/>
</dbReference>
<feature type="transmembrane region" description="Helical" evidence="1">
    <location>
        <begin position="143"/>
        <end position="167"/>
    </location>
</feature>
<sequence>MSPYSLFKPVRLAALFVKEQLKEPVALFWTVISPVVTYYLIMYTRAPVSKAPSDYFSSTSWFYAFVSSSVALFGLAFYIVGRRESGFLRSFVYTGRTKIIFLVGQFLAYSVVSIVYCSVFYVLTRNASGVAGSAGVAEYLVVIGRFYVCFLMFSIPSLLLTLVPLGFQNASTVFSMLSLAMLALGIVSLNSSSPMLAYVKFINPMWWANRVMLAGVAEYWLVVLVVFVLLVFLFVVMVRFLIINPVWSRY</sequence>
<feature type="transmembrane region" description="Helical" evidence="1">
    <location>
        <begin position="219"/>
        <end position="242"/>
    </location>
</feature>
<gene>
    <name evidence="2" type="ORF">A7J50_3669</name>
</gene>
<dbReference type="AlphaFoldDB" id="A0A172Z396"/>
<evidence type="ECO:0000313" key="3">
    <source>
        <dbReference type="Proteomes" id="UP000077829"/>
    </source>
</evidence>
<organism evidence="2 3">
    <name type="scientific">Pseudomonas antarctica</name>
    <dbReference type="NCBI Taxonomy" id="219572"/>
    <lineage>
        <taxon>Bacteria</taxon>
        <taxon>Pseudomonadati</taxon>
        <taxon>Pseudomonadota</taxon>
        <taxon>Gammaproteobacteria</taxon>
        <taxon>Pseudomonadales</taxon>
        <taxon>Pseudomonadaceae</taxon>
        <taxon>Pseudomonas</taxon>
    </lineage>
</organism>
<evidence type="ECO:0000313" key="2">
    <source>
        <dbReference type="EMBL" id="ANF87043.1"/>
    </source>
</evidence>
<dbReference type="Proteomes" id="UP000077829">
    <property type="component" value="Chromosome"/>
</dbReference>
<feature type="transmembrane region" description="Helical" evidence="1">
    <location>
        <begin position="21"/>
        <end position="41"/>
    </location>
</feature>
<reference evidence="2 3" key="1">
    <citation type="submission" date="2016-05" db="EMBL/GenBank/DDBJ databases">
        <title>Complete genome sequence of Pseudomonas antarctica PAMC 27494.</title>
        <authorList>
            <person name="Lee J."/>
        </authorList>
    </citation>
    <scope>NUCLEOTIDE SEQUENCE [LARGE SCALE GENOMIC DNA]</scope>
    <source>
        <strain evidence="2 3">PAMC 27494</strain>
    </source>
</reference>
<proteinExistence type="predicted"/>
<evidence type="ECO:0000256" key="1">
    <source>
        <dbReference type="SAM" id="Phobius"/>
    </source>
</evidence>
<feature type="transmembrane region" description="Helical" evidence="1">
    <location>
        <begin position="179"/>
        <end position="199"/>
    </location>
</feature>
<dbReference type="RefSeq" id="WP_064453080.1">
    <property type="nucleotide sequence ID" value="NZ_CP015600.1"/>
</dbReference>
<name>A0A172Z396_9PSED</name>
<feature type="transmembrane region" description="Helical" evidence="1">
    <location>
        <begin position="100"/>
        <end position="123"/>
    </location>
</feature>
<dbReference type="STRING" id="219572.A7J50_3669"/>
<accession>A0A172Z396</accession>
<keyword evidence="1" id="KW-0472">Membrane</keyword>
<dbReference type="KEGG" id="panr:A7J50_3669"/>
<keyword evidence="1" id="KW-0812">Transmembrane</keyword>
<dbReference type="PATRIC" id="fig|219572.3.peg.3773"/>
<feature type="transmembrane region" description="Helical" evidence="1">
    <location>
        <begin position="61"/>
        <end position="80"/>
    </location>
</feature>
<keyword evidence="1" id="KW-1133">Transmembrane helix</keyword>
<protein>
    <submittedName>
        <fullName evidence="2">ABC transporter permease</fullName>
    </submittedName>
</protein>